<evidence type="ECO:0000313" key="10">
    <source>
        <dbReference type="Proteomes" id="UP000245207"/>
    </source>
</evidence>
<dbReference type="Pfam" id="PF22936">
    <property type="entry name" value="Pol_BBD"/>
    <property type="match status" value="1"/>
</dbReference>
<dbReference type="PANTHER" id="PTHR46373">
    <property type="entry name" value="PROTEIN RKD4"/>
    <property type="match status" value="1"/>
</dbReference>
<keyword evidence="2" id="KW-0805">Transcription regulation</keyword>
<dbReference type="PANTHER" id="PTHR46373:SF2">
    <property type="entry name" value="RWP-RK DOMAIN-CONTAINING PROTEIN"/>
    <property type="match status" value="1"/>
</dbReference>
<name>A0A2U1MWM0_ARTAN</name>
<keyword evidence="4" id="KW-0238">DNA-binding</keyword>
<dbReference type="InterPro" id="IPR003035">
    <property type="entry name" value="RWP-RK_dom"/>
</dbReference>
<reference evidence="9 10" key="1">
    <citation type="journal article" date="2018" name="Mol. Plant">
        <title>The genome of Artemisia annua provides insight into the evolution of Asteraceae family and artemisinin biosynthesis.</title>
        <authorList>
            <person name="Shen Q."/>
            <person name="Zhang L."/>
            <person name="Liao Z."/>
            <person name="Wang S."/>
            <person name="Yan T."/>
            <person name="Shi P."/>
            <person name="Liu M."/>
            <person name="Fu X."/>
            <person name="Pan Q."/>
            <person name="Wang Y."/>
            <person name="Lv Z."/>
            <person name="Lu X."/>
            <person name="Zhang F."/>
            <person name="Jiang W."/>
            <person name="Ma Y."/>
            <person name="Chen M."/>
            <person name="Hao X."/>
            <person name="Li L."/>
            <person name="Tang Y."/>
            <person name="Lv G."/>
            <person name="Zhou Y."/>
            <person name="Sun X."/>
            <person name="Brodelius P.E."/>
            <person name="Rose J.K.C."/>
            <person name="Tang K."/>
        </authorList>
    </citation>
    <scope>NUCLEOTIDE SEQUENCE [LARGE SCALE GENOMIC DNA]</scope>
    <source>
        <strain evidence="10">cv. Huhao1</strain>
        <tissue evidence="9">Leaf</tissue>
    </source>
</reference>
<dbReference type="GO" id="GO:0003677">
    <property type="term" value="F:DNA binding"/>
    <property type="evidence" value="ECO:0007669"/>
    <property type="project" value="UniProtKB-KW"/>
</dbReference>
<evidence type="ECO:0000256" key="7">
    <source>
        <dbReference type="SAM" id="Coils"/>
    </source>
</evidence>
<evidence type="ECO:0000256" key="4">
    <source>
        <dbReference type="ARBA" id="ARBA00023125"/>
    </source>
</evidence>
<accession>A0A2U1MWM0</accession>
<dbReference type="PROSITE" id="PS51519">
    <property type="entry name" value="RWP_RK"/>
    <property type="match status" value="1"/>
</dbReference>
<dbReference type="OrthoDB" id="6270329at2759"/>
<dbReference type="Proteomes" id="UP000245207">
    <property type="component" value="Unassembled WGS sequence"/>
</dbReference>
<keyword evidence="5" id="KW-0804">Transcription</keyword>
<gene>
    <name evidence="9" type="ORF">CTI12_AA333370</name>
</gene>
<dbReference type="EMBL" id="PKPP01004180">
    <property type="protein sequence ID" value="PWA65639.1"/>
    <property type="molecule type" value="Genomic_DNA"/>
</dbReference>
<sequence>MEYSKGTIKQYFHMPIKQATKELNVGIATLTCNCRNVGIHRWPYRKLKSIQTLIDYLQVENGGAQPEKNKREILKELKEEKRQMEENSNIQLAITTRQFRQCHFKAMYEKQKTPRLKHAREPVWHQDSGCSRSMTGVKQYLHKYIEEPGPKVVFGDNSSAPTKGYGSVNCNDDEIGGSKWEKMME</sequence>
<organism evidence="9 10">
    <name type="scientific">Artemisia annua</name>
    <name type="common">Sweet wormwood</name>
    <dbReference type="NCBI Taxonomy" id="35608"/>
    <lineage>
        <taxon>Eukaryota</taxon>
        <taxon>Viridiplantae</taxon>
        <taxon>Streptophyta</taxon>
        <taxon>Embryophyta</taxon>
        <taxon>Tracheophyta</taxon>
        <taxon>Spermatophyta</taxon>
        <taxon>Magnoliopsida</taxon>
        <taxon>eudicotyledons</taxon>
        <taxon>Gunneridae</taxon>
        <taxon>Pentapetalae</taxon>
        <taxon>asterids</taxon>
        <taxon>campanulids</taxon>
        <taxon>Asterales</taxon>
        <taxon>Asteraceae</taxon>
        <taxon>Asteroideae</taxon>
        <taxon>Anthemideae</taxon>
        <taxon>Artemisiinae</taxon>
        <taxon>Artemisia</taxon>
    </lineage>
</organism>
<comment type="function">
    <text evidence="1">Putative transcription factor.</text>
</comment>
<dbReference type="Pfam" id="PF02042">
    <property type="entry name" value="RWP-RK"/>
    <property type="match status" value="1"/>
</dbReference>
<keyword evidence="10" id="KW-1185">Reference proteome</keyword>
<dbReference type="InterPro" id="IPR044607">
    <property type="entry name" value="RKD-like"/>
</dbReference>
<feature type="coiled-coil region" evidence="7">
    <location>
        <begin position="67"/>
        <end position="94"/>
    </location>
</feature>
<comment type="caution">
    <text evidence="9">The sequence shown here is derived from an EMBL/GenBank/DDBJ whole genome shotgun (WGS) entry which is preliminary data.</text>
</comment>
<dbReference type="AlphaFoldDB" id="A0A2U1MWM0"/>
<proteinExistence type="predicted"/>
<feature type="domain" description="RWP-RK" evidence="8">
    <location>
        <begin position="1"/>
        <end position="70"/>
    </location>
</feature>
<evidence type="ECO:0000256" key="5">
    <source>
        <dbReference type="ARBA" id="ARBA00023163"/>
    </source>
</evidence>
<evidence type="ECO:0000256" key="2">
    <source>
        <dbReference type="ARBA" id="ARBA00023015"/>
    </source>
</evidence>
<keyword evidence="3 7" id="KW-0175">Coiled coil</keyword>
<keyword evidence="6" id="KW-0539">Nucleus</keyword>
<dbReference type="GO" id="GO:0003700">
    <property type="term" value="F:DNA-binding transcription factor activity"/>
    <property type="evidence" value="ECO:0007669"/>
    <property type="project" value="InterPro"/>
</dbReference>
<evidence type="ECO:0000256" key="3">
    <source>
        <dbReference type="ARBA" id="ARBA00023054"/>
    </source>
</evidence>
<evidence type="ECO:0000256" key="6">
    <source>
        <dbReference type="ARBA" id="ARBA00023242"/>
    </source>
</evidence>
<evidence type="ECO:0000256" key="1">
    <source>
        <dbReference type="ARBA" id="ARBA00004049"/>
    </source>
</evidence>
<evidence type="ECO:0000259" key="8">
    <source>
        <dbReference type="PROSITE" id="PS51519"/>
    </source>
</evidence>
<protein>
    <submittedName>
        <fullName evidence="9">Protein RKD1</fullName>
    </submittedName>
</protein>
<evidence type="ECO:0000313" key="9">
    <source>
        <dbReference type="EMBL" id="PWA65639.1"/>
    </source>
</evidence>
<dbReference type="InterPro" id="IPR054722">
    <property type="entry name" value="PolX-like_BBD"/>
</dbReference>